<dbReference type="RefSeq" id="WP_127683192.1">
    <property type="nucleotide sequence ID" value="NZ_SACM01000003.1"/>
</dbReference>
<dbReference type="PANTHER" id="PTHR34220:SF9">
    <property type="entry name" value="SIGNAL TRANSDUCTION HISTIDINE KINASE INTERNAL REGION DOMAIN-CONTAINING PROTEIN"/>
    <property type="match status" value="1"/>
</dbReference>
<dbReference type="Proteomes" id="UP000288587">
    <property type="component" value="Unassembled WGS sequence"/>
</dbReference>
<name>A0A3S2XU67_9BURK</name>
<keyword evidence="1" id="KW-0472">Membrane</keyword>
<dbReference type="PANTHER" id="PTHR34220">
    <property type="entry name" value="SENSOR HISTIDINE KINASE YPDA"/>
    <property type="match status" value="1"/>
</dbReference>
<protein>
    <recommendedName>
        <fullName evidence="2">Signal transduction histidine kinase internal region domain-containing protein</fullName>
    </recommendedName>
</protein>
<keyword evidence="4" id="KW-1185">Reference proteome</keyword>
<keyword evidence="1" id="KW-0812">Transmembrane</keyword>
<dbReference type="Pfam" id="PF06580">
    <property type="entry name" value="His_kinase"/>
    <property type="match status" value="1"/>
</dbReference>
<evidence type="ECO:0000259" key="2">
    <source>
        <dbReference type="Pfam" id="PF06580"/>
    </source>
</evidence>
<feature type="transmembrane region" description="Helical" evidence="1">
    <location>
        <begin position="47"/>
        <end position="65"/>
    </location>
</feature>
<dbReference type="EMBL" id="SACM01000003">
    <property type="protein sequence ID" value="RVT84790.1"/>
    <property type="molecule type" value="Genomic_DNA"/>
</dbReference>
<dbReference type="SUPFAM" id="SSF55874">
    <property type="entry name" value="ATPase domain of HSP90 chaperone/DNA topoisomerase II/histidine kinase"/>
    <property type="match status" value="1"/>
</dbReference>
<dbReference type="Gene3D" id="3.30.565.10">
    <property type="entry name" value="Histidine kinase-like ATPase, C-terminal domain"/>
    <property type="match status" value="1"/>
</dbReference>
<evidence type="ECO:0000313" key="3">
    <source>
        <dbReference type="EMBL" id="RVT84790.1"/>
    </source>
</evidence>
<sequence length="361" mass="40345">MTTSPADSRPWWKDWTQWVCPGPRRVFSAEELAVAGQQPWPAGVDSYLYFNVITLLALMAMQWPVRLMAVFVPGVMALTWAVLAASRWLWRVPSRKRLGQASYASVGVLVLTLFALAAWLGKGHEAVGVAFLGTYVFIVTSWLLMVIFRVAQIEARLREIADQQQQLALTRRLATAQIHPHFLFNTLASLTHWVETHDPRAAPLLKDLAAYLRATLPLFERESMPLTEEWALVRTYLGIMQARLGDRLRWSIDHDPALDGLLVPPGSVLTLAENAITHGIEPALRGGTVTLRSQRQPDGRALVRVDDDGAGLPQPFKPGLGLSNTRDRFRQLWGERATMTLQPLHPDGSGCRSEVLIQDRP</sequence>
<gene>
    <name evidence="3" type="ORF">EOD73_11725</name>
</gene>
<accession>A0A3S2XU67</accession>
<dbReference type="InterPro" id="IPR050640">
    <property type="entry name" value="Bact_2-comp_sensor_kinase"/>
</dbReference>
<dbReference type="AlphaFoldDB" id="A0A3S2XU67"/>
<dbReference type="GO" id="GO:0016020">
    <property type="term" value="C:membrane"/>
    <property type="evidence" value="ECO:0007669"/>
    <property type="project" value="InterPro"/>
</dbReference>
<feature type="domain" description="Signal transduction histidine kinase internal region" evidence="2">
    <location>
        <begin position="175"/>
        <end position="248"/>
    </location>
</feature>
<keyword evidence="1" id="KW-1133">Transmembrane helix</keyword>
<dbReference type="InterPro" id="IPR036890">
    <property type="entry name" value="HATPase_C_sf"/>
</dbReference>
<evidence type="ECO:0000313" key="4">
    <source>
        <dbReference type="Proteomes" id="UP000288587"/>
    </source>
</evidence>
<organism evidence="3 4">
    <name type="scientific">Inhella crocodyli</name>
    <dbReference type="NCBI Taxonomy" id="2499851"/>
    <lineage>
        <taxon>Bacteria</taxon>
        <taxon>Pseudomonadati</taxon>
        <taxon>Pseudomonadota</taxon>
        <taxon>Betaproteobacteria</taxon>
        <taxon>Burkholderiales</taxon>
        <taxon>Sphaerotilaceae</taxon>
        <taxon>Inhella</taxon>
    </lineage>
</organism>
<reference evidence="3 4" key="1">
    <citation type="submission" date="2019-01" db="EMBL/GenBank/DDBJ databases">
        <authorList>
            <person name="Chen W.-M."/>
        </authorList>
    </citation>
    <scope>NUCLEOTIDE SEQUENCE [LARGE SCALE GENOMIC DNA]</scope>
    <source>
        <strain evidence="3 4">CCP-18</strain>
    </source>
</reference>
<feature type="transmembrane region" description="Helical" evidence="1">
    <location>
        <begin position="102"/>
        <end position="120"/>
    </location>
</feature>
<comment type="caution">
    <text evidence="3">The sequence shown here is derived from an EMBL/GenBank/DDBJ whole genome shotgun (WGS) entry which is preliminary data.</text>
</comment>
<feature type="transmembrane region" description="Helical" evidence="1">
    <location>
        <begin position="126"/>
        <end position="148"/>
    </location>
</feature>
<dbReference type="OrthoDB" id="9148785at2"/>
<dbReference type="GO" id="GO:0000155">
    <property type="term" value="F:phosphorelay sensor kinase activity"/>
    <property type="evidence" value="ECO:0007669"/>
    <property type="project" value="InterPro"/>
</dbReference>
<dbReference type="InterPro" id="IPR010559">
    <property type="entry name" value="Sig_transdc_His_kin_internal"/>
</dbReference>
<evidence type="ECO:0000256" key="1">
    <source>
        <dbReference type="SAM" id="Phobius"/>
    </source>
</evidence>
<proteinExistence type="predicted"/>
<feature type="transmembrane region" description="Helical" evidence="1">
    <location>
        <begin position="71"/>
        <end position="90"/>
    </location>
</feature>